<protein>
    <submittedName>
        <fullName evidence="15">Putative cytochrome B561</fullName>
    </submittedName>
</protein>
<dbReference type="InterPro" id="IPR016174">
    <property type="entry name" value="Di-haem_cyt_TM"/>
</dbReference>
<dbReference type="SUPFAM" id="SSF101874">
    <property type="entry name" value="YceI-like"/>
    <property type="match status" value="1"/>
</dbReference>
<keyword evidence="3" id="KW-0813">Transport</keyword>
<dbReference type="RefSeq" id="WP_012178852.1">
    <property type="nucleotide sequence ID" value="NC_009952.1"/>
</dbReference>
<evidence type="ECO:0000313" key="16">
    <source>
        <dbReference type="Proteomes" id="UP000006833"/>
    </source>
</evidence>
<keyword evidence="5" id="KW-0349">Heme</keyword>
<dbReference type="GO" id="GO:0009055">
    <property type="term" value="F:electron transfer activity"/>
    <property type="evidence" value="ECO:0007669"/>
    <property type="project" value="InterPro"/>
</dbReference>
<dbReference type="GO" id="GO:0046872">
    <property type="term" value="F:metal ion binding"/>
    <property type="evidence" value="ECO:0007669"/>
    <property type="project" value="UniProtKB-KW"/>
</dbReference>
<dbReference type="InterPro" id="IPR036761">
    <property type="entry name" value="TTHA0802/YceI-like_sf"/>
</dbReference>
<dbReference type="AlphaFoldDB" id="A8LQQ3"/>
<accession>A8LQQ3</accession>
<dbReference type="GO" id="GO:0020037">
    <property type="term" value="F:heme binding"/>
    <property type="evidence" value="ECO:0007669"/>
    <property type="project" value="TreeGrafter"/>
</dbReference>
<dbReference type="eggNOG" id="COG2353">
    <property type="taxonomic scope" value="Bacteria"/>
</dbReference>
<dbReference type="eggNOG" id="COG3038">
    <property type="taxonomic scope" value="Bacteria"/>
</dbReference>
<evidence type="ECO:0000256" key="3">
    <source>
        <dbReference type="ARBA" id="ARBA00022448"/>
    </source>
</evidence>
<feature type="transmembrane region" description="Helical" evidence="13">
    <location>
        <begin position="205"/>
        <end position="226"/>
    </location>
</feature>
<feature type="transmembrane region" description="Helical" evidence="13">
    <location>
        <begin position="97"/>
        <end position="127"/>
    </location>
</feature>
<feature type="domain" description="Lipid/polyisoprenoid-binding YceI-like" evidence="14">
    <location>
        <begin position="244"/>
        <end position="396"/>
    </location>
</feature>
<feature type="transmembrane region" description="Helical" evidence="13">
    <location>
        <begin position="17"/>
        <end position="35"/>
    </location>
</feature>
<evidence type="ECO:0000256" key="8">
    <source>
        <dbReference type="ARBA" id="ARBA00022982"/>
    </source>
</evidence>
<dbReference type="HOGENOM" id="CLU_050495_0_0_5"/>
<dbReference type="Proteomes" id="UP000006833">
    <property type="component" value="Chromosome"/>
</dbReference>
<dbReference type="InterPro" id="IPR011577">
    <property type="entry name" value="Cyt_b561_bac/Ni-Hgenase"/>
</dbReference>
<dbReference type="OrthoDB" id="1247465at2"/>
<evidence type="ECO:0000256" key="4">
    <source>
        <dbReference type="ARBA" id="ARBA00022475"/>
    </source>
</evidence>
<dbReference type="GO" id="GO:0005886">
    <property type="term" value="C:plasma membrane"/>
    <property type="evidence" value="ECO:0007669"/>
    <property type="project" value="UniProtKB-SubCell"/>
</dbReference>
<dbReference type="GO" id="GO:0022904">
    <property type="term" value="P:respiratory electron transport chain"/>
    <property type="evidence" value="ECO:0007669"/>
    <property type="project" value="InterPro"/>
</dbReference>
<evidence type="ECO:0000256" key="10">
    <source>
        <dbReference type="ARBA" id="ARBA00023004"/>
    </source>
</evidence>
<dbReference type="Pfam" id="PF04264">
    <property type="entry name" value="YceI"/>
    <property type="match status" value="1"/>
</dbReference>
<dbReference type="InterPro" id="IPR007372">
    <property type="entry name" value="Lipid/polyisoprenoid-bd_YceI"/>
</dbReference>
<dbReference type="Pfam" id="PF01292">
    <property type="entry name" value="Ni_hydr_CYTB"/>
    <property type="match status" value="1"/>
</dbReference>
<dbReference type="Gene3D" id="2.40.128.110">
    <property type="entry name" value="Lipid/polyisoprenoid-binding, YceI-like"/>
    <property type="match status" value="1"/>
</dbReference>
<evidence type="ECO:0000256" key="13">
    <source>
        <dbReference type="SAM" id="Phobius"/>
    </source>
</evidence>
<evidence type="ECO:0000256" key="5">
    <source>
        <dbReference type="ARBA" id="ARBA00022617"/>
    </source>
</evidence>
<keyword evidence="4" id="KW-1003">Cell membrane</keyword>
<evidence type="ECO:0000256" key="2">
    <source>
        <dbReference type="ARBA" id="ARBA00004651"/>
    </source>
</evidence>
<evidence type="ECO:0000259" key="14">
    <source>
        <dbReference type="SMART" id="SM00867"/>
    </source>
</evidence>
<dbReference type="Gene3D" id="1.20.950.20">
    <property type="entry name" value="Transmembrane di-heme cytochromes, Chain C"/>
    <property type="match status" value="1"/>
</dbReference>
<keyword evidence="16" id="KW-1185">Reference proteome</keyword>
<name>A8LQQ3_DINSH</name>
<dbReference type="KEGG" id="dsh:Dshi_2184"/>
<keyword evidence="10" id="KW-0408">Iron</keyword>
<feature type="transmembrane region" description="Helical" evidence="13">
    <location>
        <begin position="147"/>
        <end position="169"/>
    </location>
</feature>
<keyword evidence="6 13" id="KW-0812">Transmembrane</keyword>
<sequence>MALTNAHNTYGSVSKTLHWLTVALILTLIPLGIIANDMPFATGEELSRKAFVFSIHKTLGVTAFFAALARVAWMLSQPKPAPLHPERRLETFAAETVHWTLYGTLLLVPLSGWIHHAATTGFAPIWWPFGQSLPFVPKSDTLAHTFASLHIIFERVLVIALVLHVAGALKHRFFDRDLTLQRMLPGATAAAPATPAKPHGPALPLLGAAGAFAAALAVGAGLGLFAHDDAAPLPQAELAEVASDWTVEDGTLSITVTQLGAPVTGTFEDWTAAIAYDPDSRTGDVTVTVAIPSLTLGSVTSQALGAEFFAADTHPTATFAAEITGTDAGHTAEGTLTLKGSTVPVTLPFTLNITDGLARMTGETQVARLDFGIGTAYPDETSVGFTVTIAVDLTARSTAP</sequence>
<evidence type="ECO:0000256" key="11">
    <source>
        <dbReference type="ARBA" id="ARBA00023136"/>
    </source>
</evidence>
<dbReference type="InterPro" id="IPR052168">
    <property type="entry name" value="Cytochrome_b561_oxidase"/>
</dbReference>
<gene>
    <name evidence="15" type="ordered locus">Dshi_2184</name>
</gene>
<evidence type="ECO:0000256" key="9">
    <source>
        <dbReference type="ARBA" id="ARBA00022989"/>
    </source>
</evidence>
<comment type="subcellular location">
    <subcellularLocation>
        <location evidence="2">Cell membrane</location>
        <topology evidence="2">Multi-pass membrane protein</topology>
    </subcellularLocation>
</comment>
<feature type="transmembrane region" description="Helical" evidence="13">
    <location>
        <begin position="55"/>
        <end position="76"/>
    </location>
</feature>
<dbReference type="EMBL" id="CP000830">
    <property type="protein sequence ID" value="ABV93920.1"/>
    <property type="molecule type" value="Genomic_DNA"/>
</dbReference>
<comment type="cofactor">
    <cofactor evidence="1">
        <name>heme b</name>
        <dbReference type="ChEBI" id="CHEBI:60344"/>
    </cofactor>
</comment>
<evidence type="ECO:0000256" key="12">
    <source>
        <dbReference type="ARBA" id="ARBA00037975"/>
    </source>
</evidence>
<evidence type="ECO:0000256" key="1">
    <source>
        <dbReference type="ARBA" id="ARBA00001970"/>
    </source>
</evidence>
<keyword evidence="8" id="KW-0249">Electron transport</keyword>
<dbReference type="SMART" id="SM00867">
    <property type="entry name" value="YceI"/>
    <property type="match status" value="1"/>
</dbReference>
<keyword evidence="11 13" id="KW-0472">Membrane</keyword>
<evidence type="ECO:0000313" key="15">
    <source>
        <dbReference type="EMBL" id="ABV93920.1"/>
    </source>
</evidence>
<dbReference type="PANTHER" id="PTHR30529:SF1">
    <property type="entry name" value="CYTOCHROME B561 HOMOLOG 2"/>
    <property type="match status" value="1"/>
</dbReference>
<organism evidence="15 16">
    <name type="scientific">Dinoroseobacter shibae (strain DSM 16493 / NCIMB 14021 / DFL 12)</name>
    <dbReference type="NCBI Taxonomy" id="398580"/>
    <lineage>
        <taxon>Bacteria</taxon>
        <taxon>Pseudomonadati</taxon>
        <taxon>Pseudomonadota</taxon>
        <taxon>Alphaproteobacteria</taxon>
        <taxon>Rhodobacterales</taxon>
        <taxon>Roseobacteraceae</taxon>
        <taxon>Dinoroseobacter</taxon>
    </lineage>
</organism>
<comment type="similarity">
    <text evidence="12">Belongs to the cytochrome b561 family.</text>
</comment>
<dbReference type="STRING" id="398580.Dshi_2184"/>
<proteinExistence type="inferred from homology"/>
<dbReference type="SUPFAM" id="SSF81342">
    <property type="entry name" value="Transmembrane di-heme cytochromes"/>
    <property type="match status" value="1"/>
</dbReference>
<evidence type="ECO:0000256" key="6">
    <source>
        <dbReference type="ARBA" id="ARBA00022692"/>
    </source>
</evidence>
<keyword evidence="7" id="KW-0479">Metal-binding</keyword>
<keyword evidence="9 13" id="KW-1133">Transmembrane helix</keyword>
<evidence type="ECO:0000256" key="7">
    <source>
        <dbReference type="ARBA" id="ARBA00022723"/>
    </source>
</evidence>
<reference evidence="16" key="1">
    <citation type="journal article" date="2010" name="ISME J.">
        <title>The complete genome sequence of the algal symbiont Dinoroseobacter shibae: a hitchhiker's guide to life in the sea.</title>
        <authorList>
            <person name="Wagner-Dobler I."/>
            <person name="Ballhausen B."/>
            <person name="Berger M."/>
            <person name="Brinkhoff T."/>
            <person name="Buchholz I."/>
            <person name="Bunk B."/>
            <person name="Cypionka H."/>
            <person name="Daniel R."/>
            <person name="Drepper T."/>
            <person name="Gerdts G."/>
            <person name="Hahnke S."/>
            <person name="Han C."/>
            <person name="Jahn D."/>
            <person name="Kalhoefer D."/>
            <person name="Kiss H."/>
            <person name="Klenk H.P."/>
            <person name="Kyrpides N."/>
            <person name="Liebl W."/>
            <person name="Liesegang H."/>
            <person name="Meincke L."/>
            <person name="Pati A."/>
            <person name="Petersen J."/>
            <person name="Piekarski T."/>
            <person name="Pommerenke C."/>
            <person name="Pradella S."/>
            <person name="Pukall R."/>
            <person name="Rabus R."/>
            <person name="Stackebrandt E."/>
            <person name="Thole S."/>
            <person name="Thompson L."/>
            <person name="Tielen P."/>
            <person name="Tomasch J."/>
            <person name="von Jan M."/>
            <person name="Wanphrut N."/>
            <person name="Wichels A."/>
            <person name="Zech H."/>
            <person name="Simon M."/>
        </authorList>
    </citation>
    <scope>NUCLEOTIDE SEQUENCE [LARGE SCALE GENOMIC DNA]</scope>
    <source>
        <strain evidence="16">DSM 16493 / NCIMB 14021 / DFL 12</strain>
    </source>
</reference>
<dbReference type="PANTHER" id="PTHR30529">
    <property type="entry name" value="CYTOCHROME B561"/>
    <property type="match status" value="1"/>
</dbReference>